<gene>
    <name evidence="1" type="ORF">Q6348_02370</name>
</gene>
<evidence type="ECO:0000313" key="2">
    <source>
        <dbReference type="Proteomes" id="UP001232536"/>
    </source>
</evidence>
<evidence type="ECO:0008006" key="3">
    <source>
        <dbReference type="Google" id="ProtNLM"/>
    </source>
</evidence>
<evidence type="ECO:0000313" key="1">
    <source>
        <dbReference type="EMBL" id="MDO8106037.1"/>
    </source>
</evidence>
<name>A0ABT9D5H2_9CELL</name>
<protein>
    <recommendedName>
        <fullName evidence="3">Excreted virulence factor EspC (Type VII ESX diderm)</fullName>
    </recommendedName>
</protein>
<dbReference type="Proteomes" id="UP001232536">
    <property type="component" value="Unassembled WGS sequence"/>
</dbReference>
<sequence>MTDLVLDTTRLRETGAALRRVALEFEHANARSSDLSPAIGHDRLAACVRGFAYEWDDRRERVVAGIQALAEACTGIGDGFEELDTSFVTALKGEG</sequence>
<organism evidence="1 2">
    <name type="scientific">Actinotalea lenta</name>
    <dbReference type="NCBI Taxonomy" id="3064654"/>
    <lineage>
        <taxon>Bacteria</taxon>
        <taxon>Bacillati</taxon>
        <taxon>Actinomycetota</taxon>
        <taxon>Actinomycetes</taxon>
        <taxon>Micrococcales</taxon>
        <taxon>Cellulomonadaceae</taxon>
        <taxon>Actinotalea</taxon>
    </lineage>
</organism>
<reference evidence="1 2" key="1">
    <citation type="submission" date="2023-07" db="EMBL/GenBank/DDBJ databases">
        <title>Description of novel actinomycetes strains, isolated from tidal flat sediment.</title>
        <authorList>
            <person name="Lu C."/>
        </authorList>
    </citation>
    <scope>NUCLEOTIDE SEQUENCE [LARGE SCALE GENOMIC DNA]</scope>
    <source>
        <strain evidence="1 2">SYSU T00b441</strain>
    </source>
</reference>
<accession>A0ABT9D5H2</accession>
<dbReference type="EMBL" id="JAUQYP010000001">
    <property type="protein sequence ID" value="MDO8106037.1"/>
    <property type="molecule type" value="Genomic_DNA"/>
</dbReference>
<proteinExistence type="predicted"/>
<dbReference type="RefSeq" id="WP_304599730.1">
    <property type="nucleotide sequence ID" value="NZ_JAUQYO010000002.1"/>
</dbReference>
<comment type="caution">
    <text evidence="1">The sequence shown here is derived from an EMBL/GenBank/DDBJ whole genome shotgun (WGS) entry which is preliminary data.</text>
</comment>
<keyword evidence="2" id="KW-1185">Reference proteome</keyword>